<reference evidence="3 4" key="1">
    <citation type="submission" date="2020-08" db="EMBL/GenBank/DDBJ databases">
        <title>Genomic Encyclopedia of Type Strains, Phase IV (KMG-V): Genome sequencing to study the core and pangenomes of soil and plant-associated prokaryotes.</title>
        <authorList>
            <person name="Whitman W."/>
        </authorList>
    </citation>
    <scope>NUCLEOTIDE SEQUENCE [LARGE SCALE GENOMIC DNA]</scope>
    <source>
        <strain evidence="3 4">SEMIA 402</strain>
    </source>
</reference>
<dbReference type="CDD" id="cd13642">
    <property type="entry name" value="PBP2_BCP_1"/>
    <property type="match status" value="1"/>
</dbReference>
<dbReference type="InterPro" id="IPR007210">
    <property type="entry name" value="ABC_Gly_betaine_transp_sub-bd"/>
</dbReference>
<name>A0A7W6WGE9_9HYPH</name>
<protein>
    <submittedName>
        <fullName evidence="3">Glycine betaine/proline transport system substrate-binding protein</fullName>
    </submittedName>
</protein>
<dbReference type="GO" id="GO:0043190">
    <property type="term" value="C:ATP-binding cassette (ABC) transporter complex"/>
    <property type="evidence" value="ECO:0007669"/>
    <property type="project" value="InterPro"/>
</dbReference>
<dbReference type="Pfam" id="PF04069">
    <property type="entry name" value="OpuAC"/>
    <property type="match status" value="1"/>
</dbReference>
<accession>A0A7W6WGE9</accession>
<gene>
    <name evidence="3" type="ORF">GGE12_004491</name>
</gene>
<comment type="caution">
    <text evidence="3">The sequence shown here is derived from an EMBL/GenBank/DDBJ whole genome shotgun (WGS) entry which is preliminary data.</text>
</comment>
<dbReference type="RefSeq" id="WP_183927402.1">
    <property type="nucleotide sequence ID" value="NZ_JACIGM010000009.1"/>
</dbReference>
<sequence>MIKRLISACLLSTGLFMQGLAPVNAQDAVRIGVSNWPSIQAMATILREIADKEIGLDAALVTATTPVMLESMDRGKGDIDVHPEVWMPNFESLVRDKLDRKTITLGPIAYQAIQGECITKWTHQEYNIKSVYDLAKPEVAKIFGQGSGKPKFWIGPPGWSSSKTETVRARDYGYEQFFELSTVEESLLLVELDQALKNHKPWVGFCYRPHYLFSSSDLVLLEEPAYDAAKWKMVQPDQDPNWLAASKIETAWPPISVHIAYSTPLEKRSPEFVRLISNLRVSTEEVGQWTHALAIEKQDPNVFAAKWVKDHKQQVDDWLFK</sequence>
<dbReference type="Proteomes" id="UP000533641">
    <property type="component" value="Unassembled WGS sequence"/>
</dbReference>
<keyword evidence="1" id="KW-0732">Signal</keyword>
<feature type="domain" description="ABC-type glycine betaine transport system substrate-binding" evidence="2">
    <location>
        <begin position="28"/>
        <end position="309"/>
    </location>
</feature>
<dbReference type="GO" id="GO:0022857">
    <property type="term" value="F:transmembrane transporter activity"/>
    <property type="evidence" value="ECO:0007669"/>
    <property type="project" value="InterPro"/>
</dbReference>
<evidence type="ECO:0000259" key="2">
    <source>
        <dbReference type="Pfam" id="PF04069"/>
    </source>
</evidence>
<evidence type="ECO:0000313" key="3">
    <source>
        <dbReference type="EMBL" id="MBB4276694.1"/>
    </source>
</evidence>
<proteinExistence type="predicted"/>
<evidence type="ECO:0000313" key="4">
    <source>
        <dbReference type="Proteomes" id="UP000533641"/>
    </source>
</evidence>
<dbReference type="AlphaFoldDB" id="A0A7W6WGE9"/>
<feature type="chain" id="PRO_5031244673" evidence="1">
    <location>
        <begin position="26"/>
        <end position="321"/>
    </location>
</feature>
<feature type="signal peptide" evidence="1">
    <location>
        <begin position="1"/>
        <end position="25"/>
    </location>
</feature>
<evidence type="ECO:0000256" key="1">
    <source>
        <dbReference type="SAM" id="SignalP"/>
    </source>
</evidence>
<dbReference type="SUPFAM" id="SSF53850">
    <property type="entry name" value="Periplasmic binding protein-like II"/>
    <property type="match status" value="1"/>
</dbReference>
<organism evidence="3 4">
    <name type="scientific">Rhizobium mongolense</name>
    <dbReference type="NCBI Taxonomy" id="57676"/>
    <lineage>
        <taxon>Bacteria</taxon>
        <taxon>Pseudomonadati</taxon>
        <taxon>Pseudomonadota</taxon>
        <taxon>Alphaproteobacteria</taxon>
        <taxon>Hyphomicrobiales</taxon>
        <taxon>Rhizobiaceae</taxon>
        <taxon>Rhizobium/Agrobacterium group</taxon>
        <taxon>Rhizobium</taxon>
    </lineage>
</organism>
<dbReference type="Gene3D" id="3.40.190.100">
    <property type="entry name" value="Glycine betaine-binding periplasmic protein, domain 2"/>
    <property type="match status" value="1"/>
</dbReference>
<dbReference type="Gene3D" id="3.10.105.10">
    <property type="entry name" value="Dipeptide-binding Protein, Domain 3"/>
    <property type="match status" value="1"/>
</dbReference>
<dbReference type="EMBL" id="JACIGM010000009">
    <property type="protein sequence ID" value="MBB4276694.1"/>
    <property type="molecule type" value="Genomic_DNA"/>
</dbReference>
<dbReference type="Gene3D" id="3.40.190.10">
    <property type="entry name" value="Periplasmic binding protein-like II"/>
    <property type="match status" value="1"/>
</dbReference>